<sequence>MMSNINGFDDNSNHEYNILNNSHMDDIDMPGWSFICLDEAISYYTYCNNKMNINNEIVDQTNL</sequence>
<gene>
    <name evidence="1" type="primary">ConsOrf1</name>
</gene>
<keyword evidence="1" id="KW-0934">Plastid</keyword>
<geneLocation type="chloroplast" evidence="1"/>
<dbReference type="RefSeq" id="YP_009398431.1">
    <property type="nucleotide sequence ID" value="NC_035292.1"/>
</dbReference>
<name>A0A1Z1MND5_9FLOR</name>
<evidence type="ECO:0000313" key="1">
    <source>
        <dbReference type="EMBL" id="ARW67617.1"/>
    </source>
</evidence>
<proteinExistence type="predicted"/>
<dbReference type="EMBL" id="MF101448">
    <property type="protein sequence ID" value="ARW67617.1"/>
    <property type="molecule type" value="Genomic_DNA"/>
</dbReference>
<dbReference type="AlphaFoldDB" id="A0A1Z1MND5"/>
<organism evidence="1">
    <name type="scientific">Lophocladia kuetzingii</name>
    <dbReference type="NCBI Taxonomy" id="675577"/>
    <lineage>
        <taxon>Eukaryota</taxon>
        <taxon>Rhodophyta</taxon>
        <taxon>Florideophyceae</taxon>
        <taxon>Rhodymeniophycidae</taxon>
        <taxon>Ceramiales</taxon>
        <taxon>Rhodomelaceae</taxon>
        <taxon>Lophothalieae</taxon>
        <taxon>Lophocladia</taxon>
    </lineage>
</organism>
<protein>
    <submittedName>
        <fullName evidence="1">Uncharacterized protein</fullName>
    </submittedName>
</protein>
<keyword evidence="1" id="KW-0150">Chloroplast</keyword>
<reference evidence="1" key="1">
    <citation type="journal article" date="2017" name="J. Phycol.">
        <title>Analysis of chloroplast genomes and a supermatrix inform reclassification of the Rhodomelaceae (Rhodophyta).</title>
        <authorList>
            <person name="Diaz-Tapia P."/>
            <person name="Maggs C.A."/>
            <person name="West J.A."/>
            <person name="Verbruggen H."/>
        </authorList>
    </citation>
    <scope>NUCLEOTIDE SEQUENCE</scope>
    <source>
        <strain evidence="1">PD1509</strain>
    </source>
</reference>
<accession>A0A1Z1MND5</accession>
<dbReference type="GeneID" id="33360964"/>